<dbReference type="PROSITE" id="PS00073">
    <property type="entry name" value="ACYL_COA_DH_2"/>
    <property type="match status" value="1"/>
</dbReference>
<dbReference type="InterPro" id="IPR046373">
    <property type="entry name" value="Acyl-CoA_Oxase/DH_mid-dom_sf"/>
</dbReference>
<dbReference type="AlphaFoldDB" id="A0A919UJH2"/>
<dbReference type="Pfam" id="PF02770">
    <property type="entry name" value="Acyl-CoA_dh_M"/>
    <property type="match status" value="1"/>
</dbReference>
<dbReference type="Proteomes" id="UP000640052">
    <property type="component" value="Unassembled WGS sequence"/>
</dbReference>
<dbReference type="Pfam" id="PF02771">
    <property type="entry name" value="Acyl-CoA_dh_N"/>
    <property type="match status" value="1"/>
</dbReference>
<comment type="similarity">
    <text evidence="2 6">Belongs to the acyl-CoA dehydrogenase family.</text>
</comment>
<organism evidence="10 11">
    <name type="scientific">Acrocarpospora phusangensis</name>
    <dbReference type="NCBI Taxonomy" id="1070424"/>
    <lineage>
        <taxon>Bacteria</taxon>
        <taxon>Bacillati</taxon>
        <taxon>Actinomycetota</taxon>
        <taxon>Actinomycetes</taxon>
        <taxon>Streptosporangiales</taxon>
        <taxon>Streptosporangiaceae</taxon>
        <taxon>Acrocarpospora</taxon>
    </lineage>
</organism>
<proteinExistence type="inferred from homology"/>
<name>A0A919UJH2_9ACTN</name>
<dbReference type="PANTHER" id="PTHR43884">
    <property type="entry name" value="ACYL-COA DEHYDROGENASE"/>
    <property type="match status" value="1"/>
</dbReference>
<dbReference type="Gene3D" id="2.40.110.10">
    <property type="entry name" value="Butyryl-CoA Dehydrogenase, subunit A, domain 2"/>
    <property type="match status" value="1"/>
</dbReference>
<gene>
    <name evidence="10" type="ORF">Aph01nite_23740</name>
</gene>
<evidence type="ECO:0000313" key="10">
    <source>
        <dbReference type="EMBL" id="GIH24064.1"/>
    </source>
</evidence>
<keyword evidence="5 6" id="KW-0560">Oxidoreductase</keyword>
<evidence type="ECO:0000256" key="6">
    <source>
        <dbReference type="RuleBase" id="RU362125"/>
    </source>
</evidence>
<dbReference type="PANTHER" id="PTHR43884:SF12">
    <property type="entry name" value="ISOVALERYL-COA DEHYDROGENASE, MITOCHONDRIAL-RELATED"/>
    <property type="match status" value="1"/>
</dbReference>
<dbReference type="InterPro" id="IPR009100">
    <property type="entry name" value="AcylCoA_DH/oxidase_NM_dom_sf"/>
</dbReference>
<keyword evidence="4 6" id="KW-0274">FAD</keyword>
<dbReference type="PROSITE" id="PS00072">
    <property type="entry name" value="ACYL_COA_DH_1"/>
    <property type="match status" value="1"/>
</dbReference>
<dbReference type="InterPro" id="IPR037069">
    <property type="entry name" value="AcylCoA_DH/ox_N_sf"/>
</dbReference>
<evidence type="ECO:0000256" key="1">
    <source>
        <dbReference type="ARBA" id="ARBA00001974"/>
    </source>
</evidence>
<feature type="domain" description="Acyl-CoA dehydrogenase/oxidase N-terminal" evidence="9">
    <location>
        <begin position="3"/>
        <end position="115"/>
    </location>
</feature>
<dbReference type="InterPro" id="IPR036250">
    <property type="entry name" value="AcylCo_DH-like_C"/>
</dbReference>
<dbReference type="FunFam" id="1.10.540.10:FF:000002">
    <property type="entry name" value="Acyl-CoA dehydrogenase FadE19"/>
    <property type="match status" value="1"/>
</dbReference>
<dbReference type="SUPFAM" id="SSF56645">
    <property type="entry name" value="Acyl-CoA dehydrogenase NM domain-like"/>
    <property type="match status" value="1"/>
</dbReference>
<dbReference type="EMBL" id="BOOA01000015">
    <property type="protein sequence ID" value="GIH24064.1"/>
    <property type="molecule type" value="Genomic_DNA"/>
</dbReference>
<dbReference type="Gene3D" id="1.20.140.10">
    <property type="entry name" value="Butyryl-CoA Dehydrogenase, subunit A, domain 3"/>
    <property type="match status" value="1"/>
</dbReference>
<dbReference type="PIRSF" id="PIRSF016578">
    <property type="entry name" value="HsaA"/>
    <property type="match status" value="1"/>
</dbReference>
<dbReference type="SUPFAM" id="SSF47203">
    <property type="entry name" value="Acyl-CoA dehydrogenase C-terminal domain-like"/>
    <property type="match status" value="1"/>
</dbReference>
<dbReference type="GO" id="GO:0050660">
    <property type="term" value="F:flavin adenine dinucleotide binding"/>
    <property type="evidence" value="ECO:0007669"/>
    <property type="project" value="InterPro"/>
</dbReference>
<evidence type="ECO:0000259" key="8">
    <source>
        <dbReference type="Pfam" id="PF02770"/>
    </source>
</evidence>
<evidence type="ECO:0000256" key="5">
    <source>
        <dbReference type="ARBA" id="ARBA00023002"/>
    </source>
</evidence>
<keyword evidence="3 6" id="KW-0285">Flavoprotein</keyword>
<dbReference type="InterPro" id="IPR013786">
    <property type="entry name" value="AcylCoA_DH/ox_N"/>
</dbReference>
<evidence type="ECO:0000256" key="4">
    <source>
        <dbReference type="ARBA" id="ARBA00022827"/>
    </source>
</evidence>
<protein>
    <submittedName>
        <fullName evidence="10">Acyl-CoA dehydrogenase</fullName>
    </submittedName>
</protein>
<dbReference type="FunFam" id="2.40.110.10:FF:000009">
    <property type="entry name" value="Acyl-CoA dehydrogenase"/>
    <property type="match status" value="1"/>
</dbReference>
<evidence type="ECO:0000313" key="11">
    <source>
        <dbReference type="Proteomes" id="UP000640052"/>
    </source>
</evidence>
<comment type="cofactor">
    <cofactor evidence="1 6">
        <name>FAD</name>
        <dbReference type="ChEBI" id="CHEBI:57692"/>
    </cofactor>
</comment>
<reference evidence="10" key="1">
    <citation type="submission" date="2021-01" db="EMBL/GenBank/DDBJ databases">
        <title>Whole genome shotgun sequence of Acrocarpospora phusangensis NBRC 108782.</title>
        <authorList>
            <person name="Komaki H."/>
            <person name="Tamura T."/>
        </authorList>
    </citation>
    <scope>NUCLEOTIDE SEQUENCE</scope>
    <source>
        <strain evidence="10">NBRC 108782</strain>
    </source>
</reference>
<keyword evidence="11" id="KW-1185">Reference proteome</keyword>
<feature type="domain" description="Acyl-CoA oxidase/dehydrogenase middle" evidence="8">
    <location>
        <begin position="119"/>
        <end position="218"/>
    </location>
</feature>
<evidence type="ECO:0000256" key="3">
    <source>
        <dbReference type="ARBA" id="ARBA00022630"/>
    </source>
</evidence>
<evidence type="ECO:0000259" key="7">
    <source>
        <dbReference type="Pfam" id="PF00441"/>
    </source>
</evidence>
<dbReference type="FunFam" id="1.20.140.10:FF:000001">
    <property type="entry name" value="Acyl-CoA dehydrogenase"/>
    <property type="match status" value="1"/>
</dbReference>
<evidence type="ECO:0000259" key="9">
    <source>
        <dbReference type="Pfam" id="PF02771"/>
    </source>
</evidence>
<dbReference type="RefSeq" id="WP_204040840.1">
    <property type="nucleotide sequence ID" value="NZ_BOOA01000015.1"/>
</dbReference>
<evidence type="ECO:0000256" key="2">
    <source>
        <dbReference type="ARBA" id="ARBA00009347"/>
    </source>
</evidence>
<dbReference type="InterPro" id="IPR009075">
    <property type="entry name" value="AcylCo_DH/oxidase_C"/>
</dbReference>
<dbReference type="InterPro" id="IPR006089">
    <property type="entry name" value="Acyl-CoA_DH_CS"/>
</dbReference>
<feature type="domain" description="Acyl-CoA dehydrogenase/oxidase C-terminal" evidence="7">
    <location>
        <begin position="230"/>
        <end position="378"/>
    </location>
</feature>
<accession>A0A919UJH2</accession>
<dbReference type="GO" id="GO:0003995">
    <property type="term" value="F:acyl-CoA dehydrogenase activity"/>
    <property type="evidence" value="ECO:0007669"/>
    <property type="project" value="InterPro"/>
</dbReference>
<dbReference type="InterPro" id="IPR006091">
    <property type="entry name" value="Acyl-CoA_Oxase/DH_mid-dom"/>
</dbReference>
<comment type="caution">
    <text evidence="10">The sequence shown here is derived from an EMBL/GenBank/DDBJ whole genome shotgun (WGS) entry which is preliminary data.</text>
</comment>
<dbReference type="Gene3D" id="1.10.540.10">
    <property type="entry name" value="Acyl-CoA dehydrogenase/oxidase, N-terminal domain"/>
    <property type="match status" value="1"/>
</dbReference>
<sequence length="383" mass="41213">MLTDEYDDLRKSVESFAREVVAPVIGDFYERGEFPYEIVRKMGAMGLFGLPIPEEYGGMGGDYFALCLALEELARVDSSVAITLEAGVSLGAMPLLRFGSDEQRTRWLPALAAGERLGAFGLTEPGGGSDVPGGMRTTATLDGDEWVINGSKAFITNSGTDITAFIAVAAITGRRADGRPEISTILVPAGTPGLTVSKKYSKVGWSASDTRELAFTDCRVPSGNLIGELGRGYAQFLQTLDEGRVAIAALSVGLAQGCVDESLRYARERHAFGRPIGGYQALQFKIADMETRTHTARLAYYHAAERMLAGLPFKKEAAIAKLVSSNAAMDNARDATQIFGGYGFMNEFPVGRFYRDAKILEIGEGTSEVQRMLIARELGLSAL</sequence>
<dbReference type="Pfam" id="PF00441">
    <property type="entry name" value="Acyl-CoA_dh_1"/>
    <property type="match status" value="1"/>
</dbReference>